<dbReference type="PRINTS" id="PR00736">
    <property type="entry name" value="GLHYDRLASE15"/>
</dbReference>
<evidence type="ECO:0000256" key="1">
    <source>
        <dbReference type="ARBA" id="ARBA00001863"/>
    </source>
</evidence>
<keyword evidence="5" id="KW-0119">Carbohydrate metabolism</keyword>
<comment type="similarity">
    <text evidence="2">Belongs to the glycosyl hydrolase 15 family.</text>
</comment>
<evidence type="ECO:0000256" key="2">
    <source>
        <dbReference type="ARBA" id="ARBA00006188"/>
    </source>
</evidence>
<dbReference type="InterPro" id="IPR008928">
    <property type="entry name" value="6-hairpin_glycosidase_sf"/>
</dbReference>
<dbReference type="InterPro" id="IPR000165">
    <property type="entry name" value="Glucoamylase"/>
</dbReference>
<evidence type="ECO:0000256" key="8">
    <source>
        <dbReference type="ARBA" id="ARBA00033442"/>
    </source>
</evidence>
<comment type="catalytic activity">
    <reaction evidence="1">
        <text>Hydrolysis of terminal (1-&gt;4)-linked alpha-D-glucose residues successively from non-reducing ends of the chains with release of beta-D-glucose.</text>
        <dbReference type="EC" id="3.2.1.3"/>
    </reaction>
</comment>
<evidence type="ECO:0000313" key="12">
    <source>
        <dbReference type="Proteomes" id="UP000059188"/>
    </source>
</evidence>
<evidence type="ECO:0000259" key="10">
    <source>
        <dbReference type="Pfam" id="PF00723"/>
    </source>
</evidence>
<dbReference type="OrthoDB" id="6123450at2759"/>
<dbReference type="AlphaFoldDB" id="A0A0B7FI96"/>
<dbReference type="InterPro" id="IPR012341">
    <property type="entry name" value="6hp_glycosidase-like_sf"/>
</dbReference>
<dbReference type="STRING" id="1108050.A0A0B7FI96"/>
<evidence type="ECO:0000256" key="7">
    <source>
        <dbReference type="ARBA" id="ARBA00023326"/>
    </source>
</evidence>
<dbReference type="GO" id="GO:0004339">
    <property type="term" value="F:glucan 1,4-alpha-glucosidase activity"/>
    <property type="evidence" value="ECO:0007669"/>
    <property type="project" value="UniProtKB-EC"/>
</dbReference>
<dbReference type="GO" id="GO:0000272">
    <property type="term" value="P:polysaccharide catabolic process"/>
    <property type="evidence" value="ECO:0007669"/>
    <property type="project" value="UniProtKB-KW"/>
</dbReference>
<dbReference type="Proteomes" id="UP000059188">
    <property type="component" value="Unassembled WGS sequence"/>
</dbReference>
<dbReference type="InterPro" id="IPR011613">
    <property type="entry name" value="GH15-like"/>
</dbReference>
<dbReference type="PANTHER" id="PTHR31616:SF9">
    <property type="entry name" value="GLUCOAMYLASE, INTRACELLULAR SPORULATION-SPECIFIC"/>
    <property type="match status" value="1"/>
</dbReference>
<dbReference type="Gene3D" id="1.50.10.10">
    <property type="match status" value="1"/>
</dbReference>
<name>A0A0B7FI96_THACB</name>
<dbReference type="GO" id="GO:0000324">
    <property type="term" value="C:fungal-type vacuole"/>
    <property type="evidence" value="ECO:0007669"/>
    <property type="project" value="TreeGrafter"/>
</dbReference>
<dbReference type="Pfam" id="PF00723">
    <property type="entry name" value="Glyco_hydro_15"/>
    <property type="match status" value="1"/>
</dbReference>
<evidence type="ECO:0000256" key="4">
    <source>
        <dbReference type="ARBA" id="ARBA00022801"/>
    </source>
</evidence>
<keyword evidence="6 11" id="KW-0326">Glycosidase</keyword>
<evidence type="ECO:0000256" key="6">
    <source>
        <dbReference type="ARBA" id="ARBA00023295"/>
    </source>
</evidence>
<evidence type="ECO:0000256" key="9">
    <source>
        <dbReference type="ARBA" id="ARBA00033473"/>
    </source>
</evidence>
<gene>
    <name evidence="11" type="primary">glaA</name>
    <name evidence="11" type="ORF">RSOLAG1IB_02119</name>
</gene>
<evidence type="ECO:0000313" key="11">
    <source>
        <dbReference type="EMBL" id="CEL57380.1"/>
    </source>
</evidence>
<dbReference type="PANTHER" id="PTHR31616">
    <property type="entry name" value="TREHALASE"/>
    <property type="match status" value="1"/>
</dbReference>
<evidence type="ECO:0000256" key="5">
    <source>
        <dbReference type="ARBA" id="ARBA00023277"/>
    </source>
</evidence>
<keyword evidence="12" id="KW-1185">Reference proteome</keyword>
<keyword evidence="7" id="KW-0624">Polysaccharide degradation</keyword>
<dbReference type="EMBL" id="LN679102">
    <property type="protein sequence ID" value="CEL57380.1"/>
    <property type="molecule type" value="Genomic_DNA"/>
</dbReference>
<keyword evidence="4 11" id="KW-0378">Hydrolase</keyword>
<feature type="domain" description="GH15-like" evidence="10">
    <location>
        <begin position="120"/>
        <end position="543"/>
    </location>
</feature>
<accession>A0A0B7FI96</accession>
<organism evidence="11 12">
    <name type="scientific">Thanatephorus cucumeris (strain AG1-IB / isolate 7/3/14)</name>
    <name type="common">Lettuce bottom rot fungus</name>
    <name type="synonym">Rhizoctonia solani</name>
    <dbReference type="NCBI Taxonomy" id="1108050"/>
    <lineage>
        <taxon>Eukaryota</taxon>
        <taxon>Fungi</taxon>
        <taxon>Dikarya</taxon>
        <taxon>Basidiomycota</taxon>
        <taxon>Agaricomycotina</taxon>
        <taxon>Agaricomycetes</taxon>
        <taxon>Cantharellales</taxon>
        <taxon>Ceratobasidiaceae</taxon>
        <taxon>Rhizoctonia</taxon>
        <taxon>Rhizoctonia solani AG-1</taxon>
    </lineage>
</organism>
<dbReference type="EC" id="3.2.1.3" evidence="3"/>
<evidence type="ECO:0000256" key="3">
    <source>
        <dbReference type="ARBA" id="ARBA00012593"/>
    </source>
</evidence>
<protein>
    <recommendedName>
        <fullName evidence="3">glucan 1,4-alpha-glucosidase</fullName>
        <ecNumber evidence="3">3.2.1.3</ecNumber>
    </recommendedName>
    <alternativeName>
        <fullName evidence="9">1,4-alpha-D-glucan glucohydrolase</fullName>
    </alternativeName>
    <alternativeName>
        <fullName evidence="8">Glucan 1,4-alpha-glucosidase</fullName>
    </alternativeName>
</protein>
<proteinExistence type="inferred from homology"/>
<sequence length="562" mass="61716">MSRTRLLWQVHTNRHTTQTYSCACLLFCPHLQSVMDGKVVPPIAPFATYPKATRQGHRTKTLATGALVGVAIVLTFRHSFLVGAPRGQPANTWGSSQLHDWIAHEATFSERKIFDQLGPTVGAGEGLVVASPSTSHPDYFYTWTRDSALVTASIMDRLVSGENELEASLRLYSYSQAKLQSTCNKSGCPADGGLGEPKFNADGTPFDGSWGRPQRDGPALRAITLIRFANYLLDRGTGPDREFVSRFLYNQDTSSSQSIIKNDLEYTSHMCFDTSYDLWEEKQDLHFFTLVACRKALSSGATLADRLGDSGAAAWYRQQFSVMTSRILDSNMFFFPDGSYRAYANPQKLERRGVDSAVLLAVLAAGESGDPNFGPTAPAVLASVKVYVDAFRGLYPIANSSEQLFGSAPVPTGRYPEDKWDGYETGSNTLGNPWYLCTVAVPHLIDWALVEFASAGNITVTDVSLPFFQQFVSVKPGDVFTNGSAGFDSIVLGMRTWSDGFYEILRQFQGPGGVLYEQFNRDTGEPQGASNLTWSFAAFANAARARHNLEASMTSHRIASWD</sequence>
<dbReference type="SUPFAM" id="SSF48208">
    <property type="entry name" value="Six-hairpin glycosidases"/>
    <property type="match status" value="1"/>
</dbReference>
<reference evidence="11 12" key="1">
    <citation type="submission" date="2014-11" db="EMBL/GenBank/DDBJ databases">
        <authorList>
            <person name="Wibberg Daniel"/>
        </authorList>
    </citation>
    <scope>NUCLEOTIDE SEQUENCE [LARGE SCALE GENOMIC DNA]</scope>
    <source>
        <strain evidence="11">Rhizoctonia solani AG1-IB 7/3/14</strain>
    </source>
</reference>